<gene>
    <name evidence="2" type="ORF">FB554_2414</name>
</gene>
<dbReference type="PROSITE" id="PS50943">
    <property type="entry name" value="HTH_CROC1"/>
    <property type="match status" value="1"/>
</dbReference>
<organism evidence="2 3">
    <name type="scientific">Barrientosiimonas humi</name>
    <dbReference type="NCBI Taxonomy" id="999931"/>
    <lineage>
        <taxon>Bacteria</taxon>
        <taxon>Bacillati</taxon>
        <taxon>Actinomycetota</taxon>
        <taxon>Actinomycetes</taxon>
        <taxon>Micrococcales</taxon>
        <taxon>Dermacoccaceae</taxon>
        <taxon>Barrientosiimonas</taxon>
    </lineage>
</organism>
<reference evidence="2 3" key="1">
    <citation type="submission" date="2019-06" db="EMBL/GenBank/DDBJ databases">
        <title>Sequencing the genomes of 1000 actinobacteria strains.</title>
        <authorList>
            <person name="Klenk H.-P."/>
        </authorList>
    </citation>
    <scope>NUCLEOTIDE SEQUENCE [LARGE SCALE GENOMIC DNA]</scope>
    <source>
        <strain evidence="2 3">DSM 24617</strain>
    </source>
</reference>
<evidence type="ECO:0000259" key="1">
    <source>
        <dbReference type="PROSITE" id="PS50943"/>
    </source>
</evidence>
<dbReference type="Proteomes" id="UP000318336">
    <property type="component" value="Unassembled WGS sequence"/>
</dbReference>
<dbReference type="Gene3D" id="1.10.260.40">
    <property type="entry name" value="lambda repressor-like DNA-binding domains"/>
    <property type="match status" value="1"/>
</dbReference>
<dbReference type="SMART" id="SM00530">
    <property type="entry name" value="HTH_XRE"/>
    <property type="match status" value="1"/>
</dbReference>
<feature type="domain" description="HTH cro/C1-type" evidence="1">
    <location>
        <begin position="13"/>
        <end position="67"/>
    </location>
</feature>
<accession>A0A542XEJ5</accession>
<evidence type="ECO:0000313" key="2">
    <source>
        <dbReference type="EMBL" id="TQL34251.1"/>
    </source>
</evidence>
<dbReference type="InterPro" id="IPR010982">
    <property type="entry name" value="Lambda_DNA-bd_dom_sf"/>
</dbReference>
<dbReference type="CDD" id="cd00093">
    <property type="entry name" value="HTH_XRE"/>
    <property type="match status" value="1"/>
</dbReference>
<dbReference type="InterPro" id="IPR001387">
    <property type="entry name" value="Cro/C1-type_HTH"/>
</dbReference>
<dbReference type="OrthoDB" id="4629244at2"/>
<protein>
    <submittedName>
        <fullName evidence="2">Helix-turn-helix protein</fullName>
    </submittedName>
</protein>
<dbReference type="RefSeq" id="WP_142006381.1">
    <property type="nucleotide sequence ID" value="NZ_CAJTBP010000001.1"/>
</dbReference>
<sequence length="122" mass="13466">MDEKLNTELGTLLKDARLQAGLSLRQVAAEAELSKSIIENWESGTREPKLDKLLRLAAVLGLDATTVCEVGGYDIDLPTIHPYLRRKYPDLPPEARAEIAAITRKYGADPRRAEPAPGEDEQ</sequence>
<comment type="caution">
    <text evidence="2">The sequence shown here is derived from an EMBL/GenBank/DDBJ whole genome shotgun (WGS) entry which is preliminary data.</text>
</comment>
<dbReference type="EMBL" id="VFOK01000001">
    <property type="protein sequence ID" value="TQL34251.1"/>
    <property type="molecule type" value="Genomic_DNA"/>
</dbReference>
<dbReference type="Pfam" id="PF01381">
    <property type="entry name" value="HTH_3"/>
    <property type="match status" value="1"/>
</dbReference>
<dbReference type="SUPFAM" id="SSF47413">
    <property type="entry name" value="lambda repressor-like DNA-binding domains"/>
    <property type="match status" value="1"/>
</dbReference>
<dbReference type="GO" id="GO:0003677">
    <property type="term" value="F:DNA binding"/>
    <property type="evidence" value="ECO:0007669"/>
    <property type="project" value="InterPro"/>
</dbReference>
<name>A0A542XEJ5_9MICO</name>
<keyword evidence="3" id="KW-1185">Reference proteome</keyword>
<evidence type="ECO:0000313" key="3">
    <source>
        <dbReference type="Proteomes" id="UP000318336"/>
    </source>
</evidence>
<dbReference type="AlphaFoldDB" id="A0A542XEJ5"/>
<proteinExistence type="predicted"/>